<evidence type="ECO:0000259" key="8">
    <source>
        <dbReference type="Pfam" id="PF02753"/>
    </source>
</evidence>
<dbReference type="Gene3D" id="2.60.40.10">
    <property type="entry name" value="Immunoglobulins"/>
    <property type="match status" value="2"/>
</dbReference>
<dbReference type="AlphaFoldDB" id="A0AAE7SSK4"/>
<dbReference type="InterPro" id="IPR016147">
    <property type="entry name" value="Pili_assmbl_chaperone_N"/>
</dbReference>
<evidence type="ECO:0000259" key="7">
    <source>
        <dbReference type="Pfam" id="PF00345"/>
    </source>
</evidence>
<dbReference type="SUPFAM" id="SSF49354">
    <property type="entry name" value="PapD-like"/>
    <property type="match status" value="1"/>
</dbReference>
<dbReference type="InterPro" id="IPR008962">
    <property type="entry name" value="PapD-like_sf"/>
</dbReference>
<keyword evidence="3 6" id="KW-0732">Signal</keyword>
<evidence type="ECO:0000256" key="6">
    <source>
        <dbReference type="SAM" id="SignalP"/>
    </source>
</evidence>
<dbReference type="GO" id="GO:0030288">
    <property type="term" value="C:outer membrane-bounded periplasmic space"/>
    <property type="evidence" value="ECO:0007669"/>
    <property type="project" value="InterPro"/>
</dbReference>
<dbReference type="RefSeq" id="WP_230326655.1">
    <property type="nucleotide sequence ID" value="NZ_CP054160.3"/>
</dbReference>
<dbReference type="GO" id="GO:0071555">
    <property type="term" value="P:cell wall organization"/>
    <property type="evidence" value="ECO:0007669"/>
    <property type="project" value="InterPro"/>
</dbReference>
<sequence length="248" mass="26865">MIRSILPCVLLISSLWSNPMPLAMAAETEGGISLSRTRIIYLSTDNTQTLTIQNQGARPYLVQSAVVMSAEGHEMAPFITMPPLFRLEANSQNTLRILRKGDAVMPADRESIFYFTAIAIPGSAQPKEADTGSTAARVSVGIQNTIKLFYRPAGLAMTAEAAEGRLTFDYQADKVLVTNPTPYYLTLSRLIFDGTEVKVRESVPMIAPFSQAGYTVVGPVYQAQWTVINDYGGNSRLYSAPVSNGGGS</sequence>
<dbReference type="PRINTS" id="PR00969">
    <property type="entry name" value="CHAPERONPILI"/>
</dbReference>
<dbReference type="EMBL" id="CP054160">
    <property type="protein sequence ID" value="QXT42817.2"/>
    <property type="molecule type" value="Genomic_DNA"/>
</dbReference>
<dbReference type="SUPFAM" id="SSF49584">
    <property type="entry name" value="Periplasmic chaperone C-domain"/>
    <property type="match status" value="1"/>
</dbReference>
<keyword evidence="4" id="KW-0574">Periplasm</keyword>
<proteinExistence type="inferred from homology"/>
<feature type="chain" id="PRO_5042057918" evidence="6">
    <location>
        <begin position="26"/>
        <end position="248"/>
    </location>
</feature>
<protein>
    <submittedName>
        <fullName evidence="9">Molecular chaperone</fullName>
    </submittedName>
</protein>
<comment type="subcellular location">
    <subcellularLocation>
        <location evidence="1">Periplasm</location>
    </subcellularLocation>
</comment>
<dbReference type="InterPro" id="IPR050643">
    <property type="entry name" value="Periplasmic_pilus_chap"/>
</dbReference>
<organism evidence="9 10">
    <name type="scientific">Serratia fonticola</name>
    <dbReference type="NCBI Taxonomy" id="47917"/>
    <lineage>
        <taxon>Bacteria</taxon>
        <taxon>Pseudomonadati</taxon>
        <taxon>Pseudomonadota</taxon>
        <taxon>Gammaproteobacteria</taxon>
        <taxon>Enterobacterales</taxon>
        <taxon>Yersiniaceae</taxon>
        <taxon>Serratia</taxon>
    </lineage>
</organism>
<dbReference type="Pfam" id="PF02753">
    <property type="entry name" value="PapD_C"/>
    <property type="match status" value="1"/>
</dbReference>
<dbReference type="InterPro" id="IPR036316">
    <property type="entry name" value="Pili_assmbl_chap_C_dom_sf"/>
</dbReference>
<dbReference type="Proteomes" id="UP000503464">
    <property type="component" value="Chromosome"/>
</dbReference>
<dbReference type="Pfam" id="PF00345">
    <property type="entry name" value="PapD_N"/>
    <property type="match status" value="1"/>
</dbReference>
<dbReference type="InterPro" id="IPR001829">
    <property type="entry name" value="Pili_assmbl_chaperone_bac"/>
</dbReference>
<gene>
    <name evidence="9" type="ORF">G9399_27135</name>
</gene>
<dbReference type="InterPro" id="IPR016148">
    <property type="entry name" value="Pili_assmbl_chaperone_C"/>
</dbReference>
<name>A0AAE7SSK4_SERFO</name>
<dbReference type="InterPro" id="IPR013783">
    <property type="entry name" value="Ig-like_fold"/>
</dbReference>
<evidence type="ECO:0000256" key="1">
    <source>
        <dbReference type="ARBA" id="ARBA00004418"/>
    </source>
</evidence>
<dbReference type="PANTHER" id="PTHR30251:SF2">
    <property type="entry name" value="FIMBRIAL CHAPERONE YADV-RELATED"/>
    <property type="match status" value="1"/>
</dbReference>
<evidence type="ECO:0000256" key="2">
    <source>
        <dbReference type="ARBA" id="ARBA00007399"/>
    </source>
</evidence>
<evidence type="ECO:0000256" key="5">
    <source>
        <dbReference type="ARBA" id="ARBA00023186"/>
    </source>
</evidence>
<evidence type="ECO:0000313" key="10">
    <source>
        <dbReference type="Proteomes" id="UP000503464"/>
    </source>
</evidence>
<reference evidence="10" key="1">
    <citation type="submission" date="2020-03" db="EMBL/GenBank/DDBJ databases">
        <title>Genome sequences of seven Enterobacteriaceae strains isolated from Canadian wastewater treatment facilities.</title>
        <authorList>
            <person name="Huang H."/>
            <person name="Chmara J.T."/>
            <person name="Duceppe M.-O."/>
        </authorList>
    </citation>
    <scope>NUCLEOTIDE SEQUENCE [LARGE SCALE GENOMIC DNA]</scope>
    <source>
        <strain evidence="10">Biosolid 3</strain>
    </source>
</reference>
<evidence type="ECO:0000256" key="3">
    <source>
        <dbReference type="ARBA" id="ARBA00022729"/>
    </source>
</evidence>
<feature type="domain" description="Pili assembly chaperone N-terminal" evidence="7">
    <location>
        <begin position="31"/>
        <end position="155"/>
    </location>
</feature>
<comment type="similarity">
    <text evidence="2">Belongs to the periplasmic pilus chaperone family.</text>
</comment>
<evidence type="ECO:0000256" key="4">
    <source>
        <dbReference type="ARBA" id="ARBA00022764"/>
    </source>
</evidence>
<feature type="domain" description="Pili assembly chaperone C-terminal" evidence="8">
    <location>
        <begin position="177"/>
        <end position="235"/>
    </location>
</feature>
<evidence type="ECO:0000313" key="9">
    <source>
        <dbReference type="EMBL" id="QXT42817.2"/>
    </source>
</evidence>
<accession>A0AAE7SSK4</accession>
<feature type="signal peptide" evidence="6">
    <location>
        <begin position="1"/>
        <end position="25"/>
    </location>
</feature>
<keyword evidence="5" id="KW-0143">Chaperone</keyword>
<dbReference type="PANTHER" id="PTHR30251">
    <property type="entry name" value="PILUS ASSEMBLY CHAPERONE"/>
    <property type="match status" value="1"/>
</dbReference>